<organism evidence="10 11">
    <name type="scientific">Parahaliea aestuarii</name>
    <dbReference type="NCBI Taxonomy" id="1852021"/>
    <lineage>
        <taxon>Bacteria</taxon>
        <taxon>Pseudomonadati</taxon>
        <taxon>Pseudomonadota</taxon>
        <taxon>Gammaproteobacteria</taxon>
        <taxon>Cellvibrionales</taxon>
        <taxon>Halieaceae</taxon>
        <taxon>Parahaliea</taxon>
    </lineage>
</organism>
<feature type="domain" description="Acyl-CoA dehydrogenase/oxidase N-terminal" evidence="9">
    <location>
        <begin position="7"/>
        <end position="119"/>
    </location>
</feature>
<dbReference type="AlphaFoldDB" id="A0A5C8ZV95"/>
<dbReference type="Pfam" id="PF02770">
    <property type="entry name" value="Acyl-CoA_dh_M"/>
    <property type="match status" value="1"/>
</dbReference>
<dbReference type="PANTHER" id="PTHR43884:SF12">
    <property type="entry name" value="ISOVALERYL-COA DEHYDROGENASE, MITOCHONDRIAL-RELATED"/>
    <property type="match status" value="1"/>
</dbReference>
<dbReference type="OrthoDB" id="6138585at2"/>
<feature type="domain" description="Acyl-CoA oxidase/dehydrogenase middle" evidence="8">
    <location>
        <begin position="123"/>
        <end position="218"/>
    </location>
</feature>
<dbReference type="InterPro" id="IPR013786">
    <property type="entry name" value="AcylCoA_DH/ox_N"/>
</dbReference>
<keyword evidence="4 6" id="KW-0274">FAD</keyword>
<comment type="cofactor">
    <cofactor evidence="1 6">
        <name>FAD</name>
        <dbReference type="ChEBI" id="CHEBI:57692"/>
    </cofactor>
</comment>
<evidence type="ECO:0000256" key="2">
    <source>
        <dbReference type="ARBA" id="ARBA00009347"/>
    </source>
</evidence>
<evidence type="ECO:0000259" key="7">
    <source>
        <dbReference type="Pfam" id="PF00441"/>
    </source>
</evidence>
<protein>
    <submittedName>
        <fullName evidence="10">Acyl-CoA dehydrogenase</fullName>
    </submittedName>
</protein>
<dbReference type="SUPFAM" id="SSF56645">
    <property type="entry name" value="Acyl-CoA dehydrogenase NM domain-like"/>
    <property type="match status" value="1"/>
</dbReference>
<dbReference type="InterPro" id="IPR046373">
    <property type="entry name" value="Acyl-CoA_Oxase/DH_mid-dom_sf"/>
</dbReference>
<dbReference type="InterPro" id="IPR036250">
    <property type="entry name" value="AcylCo_DH-like_C"/>
</dbReference>
<evidence type="ECO:0000256" key="6">
    <source>
        <dbReference type="RuleBase" id="RU362125"/>
    </source>
</evidence>
<name>A0A5C8ZV95_9GAMM</name>
<dbReference type="Gene3D" id="2.40.110.10">
    <property type="entry name" value="Butyryl-CoA Dehydrogenase, subunit A, domain 2"/>
    <property type="match status" value="1"/>
</dbReference>
<dbReference type="GO" id="GO:0003995">
    <property type="term" value="F:acyl-CoA dehydrogenase activity"/>
    <property type="evidence" value="ECO:0007669"/>
    <property type="project" value="InterPro"/>
</dbReference>
<dbReference type="Pfam" id="PF00441">
    <property type="entry name" value="Acyl-CoA_dh_1"/>
    <property type="match status" value="1"/>
</dbReference>
<dbReference type="SUPFAM" id="SSF47203">
    <property type="entry name" value="Acyl-CoA dehydrogenase C-terminal domain-like"/>
    <property type="match status" value="1"/>
</dbReference>
<comment type="similarity">
    <text evidence="2 6">Belongs to the acyl-CoA dehydrogenase family.</text>
</comment>
<dbReference type="Gene3D" id="1.20.140.10">
    <property type="entry name" value="Butyryl-CoA Dehydrogenase, subunit A, domain 3"/>
    <property type="match status" value="1"/>
</dbReference>
<dbReference type="InterPro" id="IPR006089">
    <property type="entry name" value="Acyl-CoA_DH_CS"/>
</dbReference>
<dbReference type="Gene3D" id="1.10.540.10">
    <property type="entry name" value="Acyl-CoA dehydrogenase/oxidase, N-terminal domain"/>
    <property type="match status" value="1"/>
</dbReference>
<evidence type="ECO:0000256" key="3">
    <source>
        <dbReference type="ARBA" id="ARBA00022630"/>
    </source>
</evidence>
<proteinExistence type="inferred from homology"/>
<dbReference type="PROSITE" id="PS00072">
    <property type="entry name" value="ACYL_COA_DH_1"/>
    <property type="match status" value="1"/>
</dbReference>
<gene>
    <name evidence="10" type="ORF">FVW59_10010</name>
</gene>
<accession>A0A5C8ZV95</accession>
<dbReference type="InterPro" id="IPR006091">
    <property type="entry name" value="Acyl-CoA_Oxase/DH_mid-dom"/>
</dbReference>
<dbReference type="FunFam" id="2.40.110.10:FF:000002">
    <property type="entry name" value="Acyl-CoA dehydrogenase fadE12"/>
    <property type="match status" value="1"/>
</dbReference>
<evidence type="ECO:0000256" key="5">
    <source>
        <dbReference type="ARBA" id="ARBA00023002"/>
    </source>
</evidence>
<dbReference type="InterPro" id="IPR009075">
    <property type="entry name" value="AcylCo_DH/oxidase_C"/>
</dbReference>
<keyword evidence="11" id="KW-1185">Reference proteome</keyword>
<dbReference type="Proteomes" id="UP000321933">
    <property type="component" value="Unassembled WGS sequence"/>
</dbReference>
<sequence>MLTREFTEEQQMFRDAYRKFLAAEIVPQMEQWRENGIVDREAFRKAGEQGFLMVWPEEQYGGMGDPDFRFEQIIIEETAYARAGDWYNSLHSRLVGPYLTRFGSEEQCRRFLPKCASGETVLAIAMTEPDAGSDLAGMRSTAVEEGDHWVLNGSKTYISNGINADLVIVAAKTDPDNNPHHMTLFLVERGMEGFERGRNLKKMGLKAQDTAELFFNNVKVPRANVLGEPGKGFVYLMQGLAEERLIGAVGYLSAAQLSWDLTADYVKERRAFGKPVAAFQNTQFKLAELRTELDLAQCYVDQCVRAFNAGALTAVDAAKAKLVTSELQVKVADVGVQMHGGAGYMDEYPISRQYTDAKISTIYAGSSEVMKIIISRDCLGEGYTPFNTRNF</sequence>
<dbReference type="EMBL" id="VRYZ01000004">
    <property type="protein sequence ID" value="TXS91500.1"/>
    <property type="molecule type" value="Genomic_DNA"/>
</dbReference>
<reference evidence="10 11" key="1">
    <citation type="submission" date="2019-08" db="EMBL/GenBank/DDBJ databases">
        <title>Parahaliea maris sp. nov., isolated from the surface seawater.</title>
        <authorList>
            <person name="Liu Y."/>
        </authorList>
    </citation>
    <scope>NUCLEOTIDE SEQUENCE [LARGE SCALE GENOMIC DNA]</scope>
    <source>
        <strain evidence="10 11">S2-26</strain>
    </source>
</reference>
<dbReference type="GO" id="GO:0050660">
    <property type="term" value="F:flavin adenine dinucleotide binding"/>
    <property type="evidence" value="ECO:0007669"/>
    <property type="project" value="InterPro"/>
</dbReference>
<evidence type="ECO:0000313" key="11">
    <source>
        <dbReference type="Proteomes" id="UP000321933"/>
    </source>
</evidence>
<comment type="caution">
    <text evidence="10">The sequence shown here is derived from an EMBL/GenBank/DDBJ whole genome shotgun (WGS) entry which is preliminary data.</text>
</comment>
<keyword evidence="5 6" id="KW-0560">Oxidoreductase</keyword>
<feature type="domain" description="Acyl-CoA dehydrogenase/oxidase C-terminal" evidence="7">
    <location>
        <begin position="230"/>
        <end position="377"/>
    </location>
</feature>
<dbReference type="PANTHER" id="PTHR43884">
    <property type="entry name" value="ACYL-COA DEHYDROGENASE"/>
    <property type="match status" value="1"/>
</dbReference>
<dbReference type="InterPro" id="IPR037069">
    <property type="entry name" value="AcylCoA_DH/ox_N_sf"/>
</dbReference>
<keyword evidence="3 6" id="KW-0285">Flavoprotein</keyword>
<evidence type="ECO:0000259" key="8">
    <source>
        <dbReference type="Pfam" id="PF02770"/>
    </source>
</evidence>
<evidence type="ECO:0000313" key="10">
    <source>
        <dbReference type="EMBL" id="TXS91500.1"/>
    </source>
</evidence>
<dbReference type="InterPro" id="IPR009100">
    <property type="entry name" value="AcylCoA_DH/oxidase_NM_dom_sf"/>
</dbReference>
<evidence type="ECO:0000259" key="9">
    <source>
        <dbReference type="Pfam" id="PF02771"/>
    </source>
</evidence>
<dbReference type="FunFam" id="1.20.140.10:FF:000001">
    <property type="entry name" value="Acyl-CoA dehydrogenase"/>
    <property type="match status" value="1"/>
</dbReference>
<dbReference type="Pfam" id="PF02771">
    <property type="entry name" value="Acyl-CoA_dh_N"/>
    <property type="match status" value="1"/>
</dbReference>
<dbReference type="PROSITE" id="PS00073">
    <property type="entry name" value="ACYL_COA_DH_2"/>
    <property type="match status" value="1"/>
</dbReference>
<evidence type="ECO:0000256" key="1">
    <source>
        <dbReference type="ARBA" id="ARBA00001974"/>
    </source>
</evidence>
<dbReference type="RefSeq" id="WP_148064131.1">
    <property type="nucleotide sequence ID" value="NZ_VRYZ01000004.1"/>
</dbReference>
<evidence type="ECO:0000256" key="4">
    <source>
        <dbReference type="ARBA" id="ARBA00022827"/>
    </source>
</evidence>